<keyword evidence="13" id="KW-1185">Reference proteome</keyword>
<evidence type="ECO:0000256" key="1">
    <source>
        <dbReference type="ARBA" id="ARBA00006270"/>
    </source>
</evidence>
<dbReference type="Gene3D" id="2.40.100.10">
    <property type="entry name" value="Cyclophilin-like"/>
    <property type="match status" value="1"/>
</dbReference>
<keyword evidence="6" id="KW-0342">GTP-binding</keyword>
<dbReference type="InterPro" id="IPR005225">
    <property type="entry name" value="Small_GTP-bd"/>
</dbReference>
<evidence type="ECO:0000256" key="8">
    <source>
        <dbReference type="ARBA" id="ARBA00023288"/>
    </source>
</evidence>
<feature type="domain" description="PPIase cyclophilin-type" evidence="11">
    <location>
        <begin position="20"/>
        <end position="83"/>
    </location>
</feature>
<keyword evidence="3" id="KW-0813">Transport</keyword>
<evidence type="ECO:0000256" key="6">
    <source>
        <dbReference type="ARBA" id="ARBA00023134"/>
    </source>
</evidence>
<gene>
    <name evidence="12" type="ORF">HPBE_LOCUS818</name>
</gene>
<dbReference type="WBParaSite" id="HPBE_0000081601-mRNA-1">
    <property type="protein sequence ID" value="HPBE_0000081601-mRNA-1"/>
    <property type="gene ID" value="HPBE_0000081601"/>
</dbReference>
<dbReference type="EMBL" id="UZAH01000711">
    <property type="protein sequence ID" value="VDO19200.1"/>
    <property type="molecule type" value="Genomic_DNA"/>
</dbReference>
<evidence type="ECO:0000256" key="7">
    <source>
        <dbReference type="ARBA" id="ARBA00023136"/>
    </source>
</evidence>
<dbReference type="InterPro" id="IPR029000">
    <property type="entry name" value="Cyclophilin-like_dom_sf"/>
</dbReference>
<keyword evidence="7" id="KW-0472">Membrane</keyword>
<dbReference type="PROSITE" id="PS51421">
    <property type="entry name" value="RAS"/>
    <property type="match status" value="1"/>
</dbReference>
<keyword evidence="9" id="KW-0636">Prenylation</keyword>
<dbReference type="SMART" id="SM00175">
    <property type="entry name" value="RAB"/>
    <property type="match status" value="1"/>
</dbReference>
<dbReference type="AlphaFoldDB" id="A0A183F3S4"/>
<dbReference type="PANTHER" id="PTHR47978">
    <property type="match status" value="1"/>
</dbReference>
<dbReference type="GO" id="GO:0012505">
    <property type="term" value="C:endomembrane system"/>
    <property type="evidence" value="ECO:0007669"/>
    <property type="project" value="UniProtKB-SubCell"/>
</dbReference>
<organism evidence="13 14">
    <name type="scientific">Heligmosomoides polygyrus</name>
    <name type="common">Parasitic roundworm</name>
    <dbReference type="NCBI Taxonomy" id="6339"/>
    <lineage>
        <taxon>Eukaryota</taxon>
        <taxon>Metazoa</taxon>
        <taxon>Ecdysozoa</taxon>
        <taxon>Nematoda</taxon>
        <taxon>Chromadorea</taxon>
        <taxon>Rhabditida</taxon>
        <taxon>Rhabditina</taxon>
        <taxon>Rhabditomorpha</taxon>
        <taxon>Strongyloidea</taxon>
        <taxon>Heligmosomidae</taxon>
        <taxon>Heligmosomoides</taxon>
    </lineage>
</organism>
<protein>
    <recommendedName>
        <fullName evidence="2">Ras-related protein Rab-21</fullName>
    </recommendedName>
</protein>
<evidence type="ECO:0000256" key="2">
    <source>
        <dbReference type="ARBA" id="ARBA00014900"/>
    </source>
</evidence>
<proteinExistence type="inferred from homology"/>
<evidence type="ECO:0000259" key="11">
    <source>
        <dbReference type="PROSITE" id="PS50072"/>
    </source>
</evidence>
<keyword evidence="4" id="KW-0547">Nucleotide-binding</keyword>
<dbReference type="PROSITE" id="PS51420">
    <property type="entry name" value="RHO"/>
    <property type="match status" value="1"/>
</dbReference>
<dbReference type="SUPFAM" id="SSF50891">
    <property type="entry name" value="Cyclophilin-like"/>
    <property type="match status" value="1"/>
</dbReference>
<keyword evidence="8" id="KW-0449">Lipoprotein</keyword>
<dbReference type="PROSITE" id="PS50072">
    <property type="entry name" value="CSA_PPIASE_2"/>
    <property type="match status" value="1"/>
</dbReference>
<comment type="similarity">
    <text evidence="1">Belongs to the small GTPase superfamily. Rab family.</text>
</comment>
<evidence type="ECO:0000256" key="5">
    <source>
        <dbReference type="ARBA" id="ARBA00022927"/>
    </source>
</evidence>
<dbReference type="CDD" id="cd04123">
    <property type="entry name" value="Rab21"/>
    <property type="match status" value="1"/>
</dbReference>
<accession>A0A183F3S4</accession>
<dbReference type="GO" id="GO:0032482">
    <property type="term" value="P:Rab protein signal transduction"/>
    <property type="evidence" value="ECO:0007669"/>
    <property type="project" value="InterPro"/>
</dbReference>
<dbReference type="Gene3D" id="3.40.50.300">
    <property type="entry name" value="P-loop containing nucleotide triphosphate hydrolases"/>
    <property type="match status" value="1"/>
</dbReference>
<dbReference type="GO" id="GO:0015031">
    <property type="term" value="P:protein transport"/>
    <property type="evidence" value="ECO:0007669"/>
    <property type="project" value="UniProtKB-KW"/>
</dbReference>
<evidence type="ECO:0000313" key="12">
    <source>
        <dbReference type="EMBL" id="VDO19200.1"/>
    </source>
</evidence>
<dbReference type="Proteomes" id="UP000050761">
    <property type="component" value="Unassembled WGS sequence"/>
</dbReference>
<dbReference type="OrthoDB" id="193499at2759"/>
<evidence type="ECO:0000313" key="14">
    <source>
        <dbReference type="WBParaSite" id="HPBE_0000081601-mRNA-1"/>
    </source>
</evidence>
<dbReference type="SMART" id="SM00173">
    <property type="entry name" value="RAS"/>
    <property type="match status" value="1"/>
</dbReference>
<evidence type="ECO:0000256" key="9">
    <source>
        <dbReference type="ARBA" id="ARBA00023289"/>
    </source>
</evidence>
<evidence type="ECO:0000313" key="13">
    <source>
        <dbReference type="Proteomes" id="UP000050761"/>
    </source>
</evidence>
<reference evidence="14" key="2">
    <citation type="submission" date="2019-09" db="UniProtKB">
        <authorList>
            <consortium name="WormBaseParasite"/>
        </authorList>
    </citation>
    <scope>IDENTIFICATION</scope>
</reference>
<dbReference type="PROSITE" id="PS51419">
    <property type="entry name" value="RAB"/>
    <property type="match status" value="1"/>
</dbReference>
<dbReference type="Pfam" id="PF00071">
    <property type="entry name" value="Ras"/>
    <property type="match status" value="1"/>
</dbReference>
<dbReference type="InterPro" id="IPR027417">
    <property type="entry name" value="P-loop_NTPase"/>
</dbReference>
<evidence type="ECO:0000256" key="10">
    <source>
        <dbReference type="ARBA" id="ARBA00037868"/>
    </source>
</evidence>
<accession>A0A3P7TBB7</accession>
<reference evidence="12 13" key="1">
    <citation type="submission" date="2018-11" db="EMBL/GenBank/DDBJ databases">
        <authorList>
            <consortium name="Pathogen Informatics"/>
        </authorList>
    </citation>
    <scope>NUCLEOTIDE SEQUENCE [LARGE SCALE GENOMIC DNA]</scope>
</reference>
<dbReference type="GO" id="GO:0003755">
    <property type="term" value="F:peptidyl-prolyl cis-trans isomerase activity"/>
    <property type="evidence" value="ECO:0007669"/>
    <property type="project" value="InterPro"/>
</dbReference>
<dbReference type="InterPro" id="IPR001806">
    <property type="entry name" value="Small_GTPase"/>
</dbReference>
<evidence type="ECO:0000256" key="3">
    <source>
        <dbReference type="ARBA" id="ARBA00022448"/>
    </source>
</evidence>
<dbReference type="PRINTS" id="PR00449">
    <property type="entry name" value="RASTRNSFRMNG"/>
</dbReference>
<keyword evidence="5" id="KW-0653">Protein transport</keyword>
<dbReference type="Pfam" id="PF00160">
    <property type="entry name" value="Pro_isomerase"/>
    <property type="match status" value="1"/>
</dbReference>
<dbReference type="GO" id="GO:0003924">
    <property type="term" value="F:GTPase activity"/>
    <property type="evidence" value="ECO:0007669"/>
    <property type="project" value="InterPro"/>
</dbReference>
<comment type="subcellular location">
    <subcellularLocation>
        <location evidence="10">Endomembrane system</location>
        <topology evidence="10">Lipid-anchor</topology>
    </subcellularLocation>
</comment>
<evidence type="ECO:0000256" key="4">
    <source>
        <dbReference type="ARBA" id="ARBA00022741"/>
    </source>
</evidence>
<dbReference type="GO" id="GO:0005525">
    <property type="term" value="F:GTP binding"/>
    <property type="evidence" value="ECO:0007669"/>
    <property type="project" value="UniProtKB-KW"/>
</dbReference>
<dbReference type="InterPro" id="IPR002130">
    <property type="entry name" value="Cyclophilin-type_PPIase_dom"/>
</dbReference>
<name>A0A183F3S4_HELPZ</name>
<dbReference type="FunFam" id="3.40.50.300:FF:000550">
    <property type="entry name" value="ras-related protein Rab-21"/>
    <property type="match status" value="1"/>
</dbReference>
<dbReference type="SMART" id="SM00174">
    <property type="entry name" value="RHO"/>
    <property type="match status" value="1"/>
</dbReference>
<sequence length="290" mass="32180">KETLFGRGGLEAFNVSVIQANAGTDTNGCQFFITCAKTDFLDKKHVVFGRVLDGLLTVRKIENVQTGANNKPKIPILVAQCGQLYSASVCLMEGAGPSDDFQFKKRFFMFQVVLLGEGAVGKSSLLMRYVENKFSPRHISTIQASFQSKQLEVDGCHVTLNIWDTAGQEKYHALGPIYYRGSQGALLIYDITDQRSFDRAKVWLKELQRALGDSAVLMIIGNKLDLARIRTVTLEEAEEYAASMGAMYDETSAKENIGIEAVFERLCKGMLLNCVPKMWVTVLLPTPAMR</sequence>
<dbReference type="InterPro" id="IPR041833">
    <property type="entry name" value="Rab21"/>
</dbReference>
<dbReference type="SUPFAM" id="SSF52540">
    <property type="entry name" value="P-loop containing nucleoside triphosphate hydrolases"/>
    <property type="match status" value="1"/>
</dbReference>
<dbReference type="NCBIfam" id="TIGR00231">
    <property type="entry name" value="small_GTP"/>
    <property type="match status" value="1"/>
</dbReference>